<reference evidence="4" key="2">
    <citation type="submission" date="2025-08" db="UniProtKB">
        <authorList>
            <consortium name="Ensembl"/>
        </authorList>
    </citation>
    <scope>IDENTIFICATION</scope>
</reference>
<dbReference type="AlphaFoldDB" id="A0A8C5ACL8"/>
<dbReference type="SMART" id="SM00208">
    <property type="entry name" value="TNFR"/>
    <property type="match status" value="3"/>
</dbReference>
<dbReference type="PROSITE" id="PS00652">
    <property type="entry name" value="TNFR_NGFR_1"/>
    <property type="match status" value="1"/>
</dbReference>
<keyword evidence="5" id="KW-1185">Reference proteome</keyword>
<accession>A0A8C5ACL8</accession>
<dbReference type="Ensembl" id="ENSGMOT00000050255.1">
    <property type="protein sequence ID" value="ENSGMOP00000029573.1"/>
    <property type="gene ID" value="ENSGMOG00000028189.1"/>
</dbReference>
<dbReference type="GeneTree" id="ENSGT00950000183126"/>
<name>A0A8C5ACL8_GADMO</name>
<evidence type="ECO:0000256" key="2">
    <source>
        <dbReference type="SAM" id="Phobius"/>
    </source>
</evidence>
<dbReference type="Pfam" id="PF00020">
    <property type="entry name" value="TNFR_c6"/>
    <property type="match status" value="1"/>
</dbReference>
<keyword evidence="2" id="KW-0812">Transmembrane</keyword>
<feature type="repeat" description="TNFR-Cys" evidence="1">
    <location>
        <begin position="71"/>
        <end position="111"/>
    </location>
</feature>
<feature type="disulfide bond" evidence="1">
    <location>
        <begin position="90"/>
        <end position="103"/>
    </location>
</feature>
<keyword evidence="2" id="KW-0472">Membrane</keyword>
<reference evidence="4" key="1">
    <citation type="submission" date="2019-07" db="EMBL/GenBank/DDBJ databases">
        <authorList>
            <consortium name="Wellcome Sanger Institute Data Sharing"/>
        </authorList>
    </citation>
    <scope>NUCLEOTIDE SEQUENCE [LARGE SCALE GENOMIC DNA]</scope>
</reference>
<feature type="disulfide bond" evidence="1">
    <location>
        <begin position="72"/>
        <end position="87"/>
    </location>
</feature>
<dbReference type="Gene3D" id="2.10.50.10">
    <property type="entry name" value="Tumor Necrosis Factor Receptor, subunit A, domain 2"/>
    <property type="match status" value="3"/>
</dbReference>
<dbReference type="PANTHER" id="PTHR46838">
    <property type="entry name" value="TUMOR NECROSIS FACTOR RECEPTOR SUPERFAMILY MEMBER 14"/>
    <property type="match status" value="1"/>
</dbReference>
<evidence type="ECO:0000313" key="5">
    <source>
        <dbReference type="Proteomes" id="UP000694546"/>
    </source>
</evidence>
<dbReference type="SUPFAM" id="SSF57586">
    <property type="entry name" value="TNF receptor-like"/>
    <property type="match status" value="2"/>
</dbReference>
<feature type="transmembrane region" description="Helical" evidence="2">
    <location>
        <begin position="12"/>
        <end position="32"/>
    </location>
</feature>
<feature type="domain" description="TNFR-Cys" evidence="3">
    <location>
        <begin position="71"/>
        <end position="111"/>
    </location>
</feature>
<dbReference type="Proteomes" id="UP000694546">
    <property type="component" value="Chromosome 1"/>
</dbReference>
<dbReference type="GO" id="GO:0050830">
    <property type="term" value="P:defense response to Gram-positive bacterium"/>
    <property type="evidence" value="ECO:0007669"/>
    <property type="project" value="TreeGrafter"/>
</dbReference>
<sequence length="222" mass="23871">MVEAHTNGITMFLAFMLSICSVSFTCGVASTASPLCPKDEYRVGIECCPACPAGQQVYKDCEERIMTKCKDCSNGTFQEGFNVKKECSNCTKCDAGLKGKKLCSSKSDAVCEVLDGFFCIDSNGGGCRAAQSHTVCSPGYYIGQTGTADKDTECLPCANGTFSNGTSSCQPHTIINTEVIMFVVYSSINHKNGIITYSKNIIKGTLHLFALSFVSLETQSYF</sequence>
<dbReference type="PROSITE" id="PS50050">
    <property type="entry name" value="TNFR_NGFR_2"/>
    <property type="match status" value="1"/>
</dbReference>
<proteinExistence type="predicted"/>
<dbReference type="GO" id="GO:0050829">
    <property type="term" value="P:defense response to Gram-negative bacterium"/>
    <property type="evidence" value="ECO:0007669"/>
    <property type="project" value="TreeGrafter"/>
</dbReference>
<keyword evidence="1" id="KW-1015">Disulfide bond</keyword>
<dbReference type="GO" id="GO:0009897">
    <property type="term" value="C:external side of plasma membrane"/>
    <property type="evidence" value="ECO:0007669"/>
    <property type="project" value="TreeGrafter"/>
</dbReference>
<dbReference type="GO" id="GO:0002720">
    <property type="term" value="P:positive regulation of cytokine production involved in immune response"/>
    <property type="evidence" value="ECO:0007669"/>
    <property type="project" value="TreeGrafter"/>
</dbReference>
<evidence type="ECO:0000256" key="1">
    <source>
        <dbReference type="PROSITE-ProRule" id="PRU00206"/>
    </source>
</evidence>
<evidence type="ECO:0000313" key="4">
    <source>
        <dbReference type="Ensembl" id="ENSGMOP00000029573.1"/>
    </source>
</evidence>
<dbReference type="PANTHER" id="PTHR46838:SF1">
    <property type="entry name" value="TUMOR NECROSIS FACTOR RECEPTOR SUPERFAMILY MEMBER 14"/>
    <property type="match status" value="1"/>
</dbReference>
<protein>
    <recommendedName>
        <fullName evidence="3">TNFR-Cys domain-containing protein</fullName>
    </recommendedName>
</protein>
<keyword evidence="2" id="KW-1133">Transmembrane helix</keyword>
<dbReference type="GO" id="GO:0046642">
    <property type="term" value="P:negative regulation of alpha-beta T cell proliferation"/>
    <property type="evidence" value="ECO:0007669"/>
    <property type="project" value="TreeGrafter"/>
</dbReference>
<dbReference type="InterPro" id="IPR001368">
    <property type="entry name" value="TNFR/NGFR_Cys_rich_reg"/>
</dbReference>
<reference evidence="4" key="3">
    <citation type="submission" date="2025-09" db="UniProtKB">
        <authorList>
            <consortium name="Ensembl"/>
        </authorList>
    </citation>
    <scope>IDENTIFICATION</scope>
</reference>
<evidence type="ECO:0000259" key="3">
    <source>
        <dbReference type="PROSITE" id="PS50050"/>
    </source>
</evidence>
<feature type="disulfide bond" evidence="1">
    <location>
        <begin position="93"/>
        <end position="111"/>
    </location>
</feature>
<dbReference type="GO" id="GO:2000406">
    <property type="term" value="P:positive regulation of T cell migration"/>
    <property type="evidence" value="ECO:0007669"/>
    <property type="project" value="TreeGrafter"/>
</dbReference>
<organism evidence="4 5">
    <name type="scientific">Gadus morhua</name>
    <name type="common">Atlantic cod</name>
    <dbReference type="NCBI Taxonomy" id="8049"/>
    <lineage>
        <taxon>Eukaryota</taxon>
        <taxon>Metazoa</taxon>
        <taxon>Chordata</taxon>
        <taxon>Craniata</taxon>
        <taxon>Vertebrata</taxon>
        <taxon>Euteleostomi</taxon>
        <taxon>Actinopterygii</taxon>
        <taxon>Neopterygii</taxon>
        <taxon>Teleostei</taxon>
        <taxon>Neoteleostei</taxon>
        <taxon>Acanthomorphata</taxon>
        <taxon>Zeiogadaria</taxon>
        <taxon>Gadariae</taxon>
        <taxon>Gadiformes</taxon>
        <taxon>Gadoidei</taxon>
        <taxon>Gadidae</taxon>
        <taxon>Gadus</taxon>
    </lineage>
</organism>